<dbReference type="RefSeq" id="WP_092496205.1">
    <property type="nucleotide sequence ID" value="NZ_FOFG01000005.1"/>
</dbReference>
<evidence type="ECO:0000256" key="3">
    <source>
        <dbReference type="ARBA" id="ARBA00012572"/>
    </source>
</evidence>
<evidence type="ECO:0000256" key="1">
    <source>
        <dbReference type="ARBA" id="ARBA00001164"/>
    </source>
</evidence>
<evidence type="ECO:0000256" key="8">
    <source>
        <dbReference type="ARBA" id="ARBA00023235"/>
    </source>
</evidence>
<dbReference type="GO" id="GO:0000162">
    <property type="term" value="P:L-tryptophan biosynthetic process"/>
    <property type="evidence" value="ECO:0007669"/>
    <property type="project" value="UniProtKB-UniRule"/>
</dbReference>
<comment type="pathway">
    <text evidence="2 9">Amino-acid biosynthesis; L-tryptophan biosynthesis; L-tryptophan from chorismate: step 3/5.</text>
</comment>
<organism evidence="11 12">
    <name type="scientific">Faunimonas pinastri</name>
    <dbReference type="NCBI Taxonomy" id="1855383"/>
    <lineage>
        <taxon>Bacteria</taxon>
        <taxon>Pseudomonadati</taxon>
        <taxon>Pseudomonadota</taxon>
        <taxon>Alphaproteobacteria</taxon>
        <taxon>Hyphomicrobiales</taxon>
        <taxon>Afifellaceae</taxon>
        <taxon>Faunimonas</taxon>
    </lineage>
</organism>
<keyword evidence="7 9" id="KW-0057">Aromatic amino acid biosynthesis</keyword>
<dbReference type="Gene3D" id="3.20.20.70">
    <property type="entry name" value="Aldolase class I"/>
    <property type="match status" value="1"/>
</dbReference>
<evidence type="ECO:0000313" key="12">
    <source>
        <dbReference type="Proteomes" id="UP000199647"/>
    </source>
</evidence>
<dbReference type="InterPro" id="IPR013785">
    <property type="entry name" value="Aldolase_TIM"/>
</dbReference>
<keyword evidence="6 9" id="KW-0822">Tryptophan biosynthesis</keyword>
<dbReference type="OrthoDB" id="9796196at2"/>
<sequence length="246" mass="26006">MRTEIKICGLSKREEIDAVMEAGGDLVGFVLFEKSPRNVSLGHAAALAGRTCGKLGVVPLTVNASDELVARIAEDLRPDLIQLHGSESVERVREIRSRWNLRVMKAIGVAGPKDLEAARAYAPFVERLLLDAKPPKDATRPGGNGAPFDWSLLDGFDPGVPWMLSGGLTPETVTEALSRTAASGIDVSSGVESAPGVKDLGRIRSFIGAVRDADRHGRPLAAAALARSLRVREPANPTTASGSRAA</sequence>
<dbReference type="PANTHER" id="PTHR42894">
    <property type="entry name" value="N-(5'-PHOSPHORIBOSYL)ANTHRANILATE ISOMERASE"/>
    <property type="match status" value="1"/>
</dbReference>
<evidence type="ECO:0000256" key="6">
    <source>
        <dbReference type="ARBA" id="ARBA00022822"/>
    </source>
</evidence>
<dbReference type="InterPro" id="IPR001240">
    <property type="entry name" value="PRAI_dom"/>
</dbReference>
<keyword evidence="5 9" id="KW-0028">Amino-acid biosynthesis</keyword>
<dbReference type="STRING" id="1855383.SAMN05216548_10552"/>
<gene>
    <name evidence="9" type="primary">trpF</name>
    <name evidence="11" type="ORF">SAMN05216548_10552</name>
</gene>
<evidence type="ECO:0000256" key="7">
    <source>
        <dbReference type="ARBA" id="ARBA00023141"/>
    </source>
</evidence>
<comment type="similarity">
    <text evidence="9">Belongs to the TrpF family.</text>
</comment>
<keyword evidence="12" id="KW-1185">Reference proteome</keyword>
<evidence type="ECO:0000256" key="5">
    <source>
        <dbReference type="ARBA" id="ARBA00022605"/>
    </source>
</evidence>
<dbReference type="CDD" id="cd00405">
    <property type="entry name" value="PRAI"/>
    <property type="match status" value="1"/>
</dbReference>
<dbReference type="HAMAP" id="MF_00135">
    <property type="entry name" value="PRAI"/>
    <property type="match status" value="1"/>
</dbReference>
<dbReference type="NCBIfam" id="NF002295">
    <property type="entry name" value="PRK01222.1-1"/>
    <property type="match status" value="1"/>
</dbReference>
<dbReference type="EC" id="5.3.1.24" evidence="3 9"/>
<evidence type="ECO:0000256" key="2">
    <source>
        <dbReference type="ARBA" id="ARBA00004664"/>
    </source>
</evidence>
<evidence type="ECO:0000256" key="4">
    <source>
        <dbReference type="ARBA" id="ARBA00022272"/>
    </source>
</evidence>
<keyword evidence="8 9" id="KW-0413">Isomerase</keyword>
<evidence type="ECO:0000313" key="11">
    <source>
        <dbReference type="EMBL" id="SEQ49962.1"/>
    </source>
</evidence>
<dbReference type="AlphaFoldDB" id="A0A1H9GIM9"/>
<dbReference type="GO" id="GO:0004640">
    <property type="term" value="F:phosphoribosylanthranilate isomerase activity"/>
    <property type="evidence" value="ECO:0007669"/>
    <property type="project" value="UniProtKB-UniRule"/>
</dbReference>
<dbReference type="EMBL" id="FOFG01000005">
    <property type="protein sequence ID" value="SEQ49962.1"/>
    <property type="molecule type" value="Genomic_DNA"/>
</dbReference>
<protein>
    <recommendedName>
        <fullName evidence="4 9">N-(5'-phosphoribosyl)anthranilate isomerase</fullName>
        <shortName evidence="9">PRAI</shortName>
        <ecNumber evidence="3 9">5.3.1.24</ecNumber>
    </recommendedName>
</protein>
<dbReference type="UniPathway" id="UPA00035">
    <property type="reaction ID" value="UER00042"/>
</dbReference>
<comment type="catalytic activity">
    <reaction evidence="1 9">
        <text>N-(5-phospho-beta-D-ribosyl)anthranilate = 1-(2-carboxyphenylamino)-1-deoxy-D-ribulose 5-phosphate</text>
        <dbReference type="Rhea" id="RHEA:21540"/>
        <dbReference type="ChEBI" id="CHEBI:18277"/>
        <dbReference type="ChEBI" id="CHEBI:58613"/>
        <dbReference type="EC" id="5.3.1.24"/>
    </reaction>
</comment>
<dbReference type="Proteomes" id="UP000199647">
    <property type="component" value="Unassembled WGS sequence"/>
</dbReference>
<dbReference type="PANTHER" id="PTHR42894:SF1">
    <property type="entry name" value="N-(5'-PHOSPHORIBOSYL)ANTHRANILATE ISOMERASE"/>
    <property type="match status" value="1"/>
</dbReference>
<dbReference type="InterPro" id="IPR044643">
    <property type="entry name" value="TrpF_fam"/>
</dbReference>
<feature type="domain" description="N-(5'phosphoribosyl) anthranilate isomerase (PRAI)" evidence="10">
    <location>
        <begin position="5"/>
        <end position="207"/>
    </location>
</feature>
<reference evidence="11 12" key="1">
    <citation type="submission" date="2016-10" db="EMBL/GenBank/DDBJ databases">
        <authorList>
            <person name="de Groot N.N."/>
        </authorList>
    </citation>
    <scope>NUCLEOTIDE SEQUENCE [LARGE SCALE GENOMIC DNA]</scope>
    <source>
        <strain evidence="11 12">A52C2</strain>
    </source>
</reference>
<proteinExistence type="inferred from homology"/>
<dbReference type="Pfam" id="PF00697">
    <property type="entry name" value="PRAI"/>
    <property type="match status" value="1"/>
</dbReference>
<name>A0A1H9GIM9_9HYPH</name>
<accession>A0A1H9GIM9</accession>
<evidence type="ECO:0000256" key="9">
    <source>
        <dbReference type="HAMAP-Rule" id="MF_00135"/>
    </source>
</evidence>
<evidence type="ECO:0000259" key="10">
    <source>
        <dbReference type="Pfam" id="PF00697"/>
    </source>
</evidence>
<dbReference type="InterPro" id="IPR011060">
    <property type="entry name" value="RibuloseP-bd_barrel"/>
</dbReference>
<dbReference type="SUPFAM" id="SSF51366">
    <property type="entry name" value="Ribulose-phoshate binding barrel"/>
    <property type="match status" value="1"/>
</dbReference>